<comment type="caution">
    <text evidence="3">The sequence shown here is derived from an EMBL/GenBank/DDBJ whole genome shotgun (WGS) entry which is preliminary data.</text>
</comment>
<dbReference type="RefSeq" id="WP_262572450.1">
    <property type="nucleotide sequence ID" value="NZ_JAOQKJ010000001.1"/>
</dbReference>
<dbReference type="Proteomes" id="UP001652432">
    <property type="component" value="Unassembled WGS sequence"/>
</dbReference>
<dbReference type="InterPro" id="IPR011004">
    <property type="entry name" value="Trimer_LpxA-like_sf"/>
</dbReference>
<evidence type="ECO:0000256" key="1">
    <source>
        <dbReference type="ARBA" id="ARBA00022679"/>
    </source>
</evidence>
<dbReference type="EMBL" id="JAOQKJ010000001">
    <property type="protein sequence ID" value="MCU6743071.1"/>
    <property type="molecule type" value="Genomic_DNA"/>
</dbReference>
<evidence type="ECO:0000313" key="4">
    <source>
        <dbReference type="Proteomes" id="UP001652432"/>
    </source>
</evidence>
<dbReference type="InterPro" id="IPR050179">
    <property type="entry name" value="Trans_hexapeptide_repeat"/>
</dbReference>
<keyword evidence="4" id="KW-1185">Reference proteome</keyword>
<proteinExistence type="predicted"/>
<reference evidence="3 4" key="1">
    <citation type="journal article" date="2021" name="ISME Commun">
        <title>Automated analysis of genomic sequences facilitates high-throughput and comprehensive description of bacteria.</title>
        <authorList>
            <person name="Hitch T.C.A."/>
        </authorList>
    </citation>
    <scope>NUCLEOTIDE SEQUENCE [LARGE SCALE GENOMIC DNA]</scope>
    <source>
        <strain evidence="3 4">Sanger_18</strain>
    </source>
</reference>
<sequence>MIIDKIKLAIVKIKWKKRNRHNETMIQNYFNIDVASVGKKTYGYFSVLAFQEAVKLKIGNYCSIAPDVTFILSADHNYHYISTYPFKVKCMGEKAEANSKGDIIIDDDVWIGYRAIVLSGVHVGQGAVIAAGAVVTKDVPPYAIVGGNPAKVINYRFDEDMIGKLLEFDYTGIDEKLISQHIDELYQKMEGIEQFSWIPKKKH</sequence>
<dbReference type="PANTHER" id="PTHR43300">
    <property type="entry name" value="ACETYLTRANSFERASE"/>
    <property type="match status" value="1"/>
</dbReference>
<name>A0ABT2SYJ1_9FIRM</name>
<dbReference type="Gene3D" id="2.160.10.10">
    <property type="entry name" value="Hexapeptide repeat proteins"/>
    <property type="match status" value="1"/>
</dbReference>
<accession>A0ABT2SYJ1</accession>
<dbReference type="CDD" id="cd03349">
    <property type="entry name" value="LbH_XAT"/>
    <property type="match status" value="1"/>
</dbReference>
<dbReference type="InterPro" id="IPR001451">
    <property type="entry name" value="Hexapep"/>
</dbReference>
<dbReference type="SUPFAM" id="SSF51161">
    <property type="entry name" value="Trimeric LpxA-like enzymes"/>
    <property type="match status" value="1"/>
</dbReference>
<gene>
    <name evidence="3" type="ORF">OCV77_00885</name>
</gene>
<dbReference type="InterPro" id="IPR018357">
    <property type="entry name" value="Hexapep_transf_CS"/>
</dbReference>
<dbReference type="Pfam" id="PF14602">
    <property type="entry name" value="Hexapep_2"/>
    <property type="match status" value="1"/>
</dbReference>
<keyword evidence="1" id="KW-0808">Transferase</keyword>
<dbReference type="PROSITE" id="PS00101">
    <property type="entry name" value="HEXAPEP_TRANSFERASES"/>
    <property type="match status" value="1"/>
</dbReference>
<organism evidence="3 4">
    <name type="scientific">Suilimivivens aceti</name>
    <dbReference type="NCBI Taxonomy" id="2981774"/>
    <lineage>
        <taxon>Bacteria</taxon>
        <taxon>Bacillati</taxon>
        <taxon>Bacillota</taxon>
        <taxon>Clostridia</taxon>
        <taxon>Lachnospirales</taxon>
        <taxon>Lachnospiraceae</taxon>
        <taxon>Suilimivivens</taxon>
    </lineage>
</organism>
<dbReference type="PANTHER" id="PTHR43300:SF11">
    <property type="entry name" value="ACETYLTRANSFERASE RV3034C-RELATED"/>
    <property type="match status" value="1"/>
</dbReference>
<protein>
    <submittedName>
        <fullName evidence="3">CatB-related O-acetyltransferase</fullName>
    </submittedName>
</protein>
<keyword evidence="2" id="KW-0677">Repeat</keyword>
<evidence type="ECO:0000256" key="2">
    <source>
        <dbReference type="ARBA" id="ARBA00022737"/>
    </source>
</evidence>
<evidence type="ECO:0000313" key="3">
    <source>
        <dbReference type="EMBL" id="MCU6743071.1"/>
    </source>
</evidence>